<dbReference type="GO" id="GO:0006231">
    <property type="term" value="P:dTMP biosynthetic process"/>
    <property type="evidence" value="ECO:0007669"/>
    <property type="project" value="UniProtKB-UniRule"/>
</dbReference>
<sequence length="264" mass="31398">MVQYLKKDTVYFLIRWRWTYLATYEINDPNANLNRDFSGLQKNLLDKGFVRLVDMMGDDYSAVKAARVSYGQGLKTPERDKALIMYLMEHGHETPFEHIVFTFHVKTPLFVARQWFRHRIGSFNEISQRYTEIKEEEFYIPSNIRVNVPEDRQKAVQIEDEQLLEKVRSKMEGIFEESYRVYKDLLDMGVARELARVVLPLATYTQFYWTVNARSLMNFLSLRADSHAQWEIQQYALAIAEIFEKTCPWTYEAFVKYAYRGDML</sequence>
<dbReference type="GO" id="GO:0032259">
    <property type="term" value="P:methylation"/>
    <property type="evidence" value="ECO:0007669"/>
    <property type="project" value="UniProtKB-KW"/>
</dbReference>
<feature type="binding site" evidence="2">
    <location>
        <begin position="114"/>
        <end position="117"/>
    </location>
    <ligand>
        <name>dUMP</name>
        <dbReference type="ChEBI" id="CHEBI:246422"/>
        <note>ligand shared between dimeric partners</note>
    </ligand>
</feature>
<feature type="binding site" description="in other chain" evidence="2">
    <location>
        <position position="196"/>
    </location>
    <ligand>
        <name>dUMP</name>
        <dbReference type="ChEBI" id="CHEBI:246422"/>
        <note>ligand shared between dimeric partners</note>
    </ligand>
</feature>
<feature type="binding site" evidence="2">
    <location>
        <begin position="117"/>
        <end position="119"/>
    </location>
    <ligand>
        <name>FAD</name>
        <dbReference type="ChEBI" id="CHEBI:57692"/>
        <note>ligand shared between neighboring subunits</note>
    </ligand>
</feature>
<evidence type="ECO:0000256" key="1">
    <source>
        <dbReference type="ARBA" id="ARBA00022679"/>
    </source>
</evidence>
<keyword evidence="2 3" id="KW-0489">Methyltransferase</keyword>
<dbReference type="NCBIfam" id="TIGR02170">
    <property type="entry name" value="thyX"/>
    <property type="match status" value="1"/>
</dbReference>
<dbReference type="SUPFAM" id="SSF69796">
    <property type="entry name" value="Thymidylate synthase-complementing protein Thy1"/>
    <property type="match status" value="1"/>
</dbReference>
<dbReference type="Pfam" id="PF02511">
    <property type="entry name" value="Thy1"/>
    <property type="match status" value="1"/>
</dbReference>
<feature type="binding site" evidence="2">
    <location>
        <position position="223"/>
    </location>
    <ligand>
        <name>dUMP</name>
        <dbReference type="ChEBI" id="CHEBI:246422"/>
        <note>ligand shared between dimeric partners</note>
    </ligand>
</feature>
<comment type="function">
    <text evidence="2">Catalyzes the reductive methylation of 2'-deoxyuridine-5'-monophosphate (dUMP) to 2'-deoxythymidine-5'-monophosphate (dTMP) while utilizing 5,10-methylenetetrahydrofolate (mTHF) as the methyl donor, and NADPH and FADH(2) as the reductant.</text>
</comment>
<feature type="binding site" description="in other chain" evidence="2">
    <location>
        <begin position="125"/>
        <end position="129"/>
    </location>
    <ligand>
        <name>dUMP</name>
        <dbReference type="ChEBI" id="CHEBI:246422"/>
        <note>ligand shared between dimeric partners</note>
    </ligand>
</feature>
<dbReference type="EMBL" id="DRXW01000110">
    <property type="protein sequence ID" value="HHR33642.1"/>
    <property type="molecule type" value="Genomic_DNA"/>
</dbReference>
<dbReference type="HAMAP" id="MF_01408">
    <property type="entry name" value="ThyX"/>
    <property type="match status" value="1"/>
</dbReference>
<comment type="cofactor">
    <cofactor evidence="2">
        <name>FAD</name>
        <dbReference type="ChEBI" id="CHEBI:57692"/>
    </cofactor>
    <text evidence="2">Binds 4 FAD per tetramer. Each FAD binding site is formed by three monomers.</text>
</comment>
<feature type="binding site" evidence="2">
    <location>
        <position position="218"/>
    </location>
    <ligand>
        <name>FAD</name>
        <dbReference type="ChEBI" id="CHEBI:57692"/>
        <note>ligand shared between neighboring subunits</note>
    </ligand>
</feature>
<protein>
    <recommendedName>
        <fullName evidence="2">Flavin-dependent thymidylate synthase</fullName>
        <shortName evidence="2">FDTS</shortName>
        <ecNumber evidence="2">2.1.1.148</ecNumber>
    </recommendedName>
    <alternativeName>
        <fullName evidence="2">FAD-dependent thymidylate synthase</fullName>
    </alternativeName>
    <alternativeName>
        <fullName evidence="2">Thymidylate synthase ThyX</fullName>
        <shortName evidence="2">TS</shortName>
        <shortName evidence="2">TSase</shortName>
    </alternativeName>
</protein>
<accession>A0A7C5U4R9</accession>
<dbReference type="GO" id="GO:0050797">
    <property type="term" value="F:thymidylate synthase (FAD) activity"/>
    <property type="evidence" value="ECO:0007669"/>
    <property type="project" value="UniProtKB-UniRule"/>
</dbReference>
<comment type="subunit">
    <text evidence="2">Homotetramer.</text>
</comment>
<comment type="catalytic activity">
    <reaction evidence="2">
        <text>dUMP + (6R)-5,10-methylene-5,6,7,8-tetrahydrofolate + NADPH + H(+) = dTMP + (6S)-5,6,7,8-tetrahydrofolate + NADP(+)</text>
        <dbReference type="Rhea" id="RHEA:29043"/>
        <dbReference type="ChEBI" id="CHEBI:15378"/>
        <dbReference type="ChEBI" id="CHEBI:15636"/>
        <dbReference type="ChEBI" id="CHEBI:57453"/>
        <dbReference type="ChEBI" id="CHEBI:57783"/>
        <dbReference type="ChEBI" id="CHEBI:58349"/>
        <dbReference type="ChEBI" id="CHEBI:63528"/>
        <dbReference type="ChEBI" id="CHEBI:246422"/>
        <dbReference type="EC" id="2.1.1.148"/>
    </reaction>
</comment>
<dbReference type="UniPathway" id="UPA00575"/>
<dbReference type="CDD" id="cd20175">
    <property type="entry name" value="ThyX"/>
    <property type="match status" value="1"/>
</dbReference>
<dbReference type="PROSITE" id="PS51331">
    <property type="entry name" value="THYX"/>
    <property type="match status" value="1"/>
</dbReference>
<dbReference type="Gene3D" id="3.30.1360.170">
    <property type="match status" value="1"/>
</dbReference>
<feature type="binding site" evidence="2">
    <location>
        <begin position="212"/>
        <end position="214"/>
    </location>
    <ligand>
        <name>FAD</name>
        <dbReference type="ChEBI" id="CHEBI:57692"/>
        <note>ligand shared between neighboring subunits</note>
    </ligand>
</feature>
<evidence type="ECO:0000313" key="3">
    <source>
        <dbReference type="EMBL" id="HHR33642.1"/>
    </source>
</evidence>
<keyword evidence="1 2" id="KW-0808">Transferase</keyword>
<dbReference type="InterPro" id="IPR036098">
    <property type="entry name" value="Thymidylate_synthase_ThyX_sf"/>
</dbReference>
<name>A0A7C5U4R9_9BACT</name>
<keyword evidence="2" id="KW-0545">Nucleotide biosynthesis</keyword>
<feature type="binding site" evidence="2">
    <location>
        <position position="125"/>
    </location>
    <ligand>
        <name>FAD</name>
        <dbReference type="ChEBI" id="CHEBI:57692"/>
        <note>ligand shared between neighboring subunits</note>
    </ligand>
</feature>
<keyword evidence="2" id="KW-0521">NADP</keyword>
<dbReference type="EC" id="2.1.1.148" evidence="2"/>
<dbReference type="InterPro" id="IPR003669">
    <property type="entry name" value="Thymidylate_synthase_ThyX"/>
</dbReference>
<dbReference type="GO" id="GO:0070402">
    <property type="term" value="F:NADPH binding"/>
    <property type="evidence" value="ECO:0007669"/>
    <property type="project" value="TreeGrafter"/>
</dbReference>
<dbReference type="PANTHER" id="PTHR34934:SF1">
    <property type="entry name" value="FLAVIN-DEPENDENT THYMIDYLATE SYNTHASE"/>
    <property type="match status" value="1"/>
</dbReference>
<dbReference type="AlphaFoldDB" id="A0A7C5U4R9"/>
<comment type="similarity">
    <text evidence="2">Belongs to the thymidylate synthase ThyX family.</text>
</comment>
<dbReference type="GO" id="GO:0006235">
    <property type="term" value="P:dTTP biosynthetic process"/>
    <property type="evidence" value="ECO:0007669"/>
    <property type="project" value="UniProtKB-UniRule"/>
</dbReference>
<keyword evidence="2" id="KW-0274">FAD</keyword>
<organism evidence="3">
    <name type="scientific">Fervidobacterium nodosum</name>
    <dbReference type="NCBI Taxonomy" id="2424"/>
    <lineage>
        <taxon>Bacteria</taxon>
        <taxon>Thermotogati</taxon>
        <taxon>Thermotogota</taxon>
        <taxon>Thermotogae</taxon>
        <taxon>Thermotogales</taxon>
        <taxon>Fervidobacteriaceae</taxon>
        <taxon>Fervidobacterium</taxon>
    </lineage>
</organism>
<evidence type="ECO:0000256" key="2">
    <source>
        <dbReference type="HAMAP-Rule" id="MF_01408"/>
    </source>
</evidence>
<reference evidence="3" key="1">
    <citation type="journal article" date="2020" name="mSystems">
        <title>Genome- and Community-Level Interaction Insights into Carbon Utilization and Element Cycling Functions of Hydrothermarchaeota in Hydrothermal Sediment.</title>
        <authorList>
            <person name="Zhou Z."/>
            <person name="Liu Y."/>
            <person name="Xu W."/>
            <person name="Pan J."/>
            <person name="Luo Z.H."/>
            <person name="Li M."/>
        </authorList>
    </citation>
    <scope>NUCLEOTIDE SEQUENCE [LARGE SCALE GENOMIC DNA]</scope>
    <source>
        <strain evidence="3">SpSt-1088</strain>
    </source>
</reference>
<dbReference type="GO" id="GO:0050660">
    <property type="term" value="F:flavin adenine dinucleotide binding"/>
    <property type="evidence" value="ECO:0007669"/>
    <property type="project" value="UniProtKB-UniRule"/>
</dbReference>
<feature type="binding site" evidence="2">
    <location>
        <position position="94"/>
    </location>
    <ligand>
        <name>FAD</name>
        <dbReference type="ChEBI" id="CHEBI:57692"/>
        <note>ligand shared between neighboring subunits</note>
    </ligand>
</feature>
<dbReference type="PANTHER" id="PTHR34934">
    <property type="entry name" value="FLAVIN-DEPENDENT THYMIDYLATE SYNTHASE"/>
    <property type="match status" value="1"/>
</dbReference>
<feature type="active site" description="Involved in ionization of N3 of dUMP, leading to its activation" evidence="2">
    <location>
        <position position="223"/>
    </location>
</feature>
<gene>
    <name evidence="2" type="primary">thyX</name>
    <name evidence="3" type="ORF">ENM46_01685</name>
</gene>
<comment type="pathway">
    <text evidence="2">Pyrimidine metabolism; dTTP biosynthesis.</text>
</comment>
<dbReference type="GO" id="GO:0004799">
    <property type="term" value="F:thymidylate synthase activity"/>
    <property type="evidence" value="ECO:0007669"/>
    <property type="project" value="TreeGrafter"/>
</dbReference>
<comment type="caution">
    <text evidence="3">The sequence shown here is derived from an EMBL/GenBank/DDBJ whole genome shotgun (WGS) entry which is preliminary data.</text>
</comment>
<proteinExistence type="inferred from homology"/>
<keyword evidence="2" id="KW-0285">Flavoprotein</keyword>